<sequence>MMIRCIPIATCEMCPYRKRHYGQYECSMFNYQRLPDQDASNGIAKGVPDWCPLPPHPSFNAASQAAEERKS</sequence>
<keyword evidence="2" id="KW-1185">Reference proteome</keyword>
<dbReference type="Proteomes" id="UP000400981">
    <property type="component" value="Unassembled WGS sequence"/>
</dbReference>
<name>A0A5E4X3S1_9BURK</name>
<dbReference type="EMBL" id="CABPSH010000010">
    <property type="protein sequence ID" value="VVE30934.1"/>
    <property type="molecule type" value="Genomic_DNA"/>
</dbReference>
<gene>
    <name evidence="1" type="ORF">PEP31012_03672</name>
</gene>
<reference evidence="1 2" key="1">
    <citation type="submission" date="2019-08" db="EMBL/GenBank/DDBJ databases">
        <authorList>
            <person name="Peeters C."/>
        </authorList>
    </citation>
    <scope>NUCLEOTIDE SEQUENCE [LARGE SCALE GENOMIC DNA]</scope>
    <source>
        <strain evidence="1 2">LMG 31012</strain>
    </source>
</reference>
<evidence type="ECO:0000313" key="2">
    <source>
        <dbReference type="Proteomes" id="UP000400981"/>
    </source>
</evidence>
<protein>
    <submittedName>
        <fullName evidence="1">Uncharacterized protein</fullName>
    </submittedName>
</protein>
<evidence type="ECO:0000313" key="1">
    <source>
        <dbReference type="EMBL" id="VVE30934.1"/>
    </source>
</evidence>
<dbReference type="AlphaFoldDB" id="A0A5E4X3S1"/>
<organism evidence="1 2">
    <name type="scientific">Pandoraea eparura</name>
    <dbReference type="NCBI Taxonomy" id="2508291"/>
    <lineage>
        <taxon>Bacteria</taxon>
        <taxon>Pseudomonadati</taxon>
        <taxon>Pseudomonadota</taxon>
        <taxon>Betaproteobacteria</taxon>
        <taxon>Burkholderiales</taxon>
        <taxon>Burkholderiaceae</taxon>
        <taxon>Pandoraea</taxon>
    </lineage>
</organism>
<accession>A0A5E4X3S1</accession>
<proteinExistence type="predicted"/>